<proteinExistence type="predicted"/>
<dbReference type="AlphaFoldDB" id="A0A4U6X8L2"/>
<evidence type="ECO:0000313" key="2">
    <source>
        <dbReference type="EMBL" id="TKW51403.1"/>
    </source>
</evidence>
<sequence>MPVFRKARGRRHSKLQPDGQTIRHPTQTMRVTTAIFGALAAAAAAPVVAADDIRLNNIHKRIEPTKIIRMLEARCTPECTSAIYAFIDAVTGSDPIPTPPPALESWAA</sequence>
<reference evidence="2 3" key="1">
    <citation type="journal article" date="2019" name="PLoS ONE">
        <title>Comparative genome analysis indicates high evolutionary potential of pathogenicity genes in Colletotrichum tanaceti.</title>
        <authorList>
            <person name="Lelwala R.V."/>
            <person name="Korhonen P.K."/>
            <person name="Young N.D."/>
            <person name="Scott J.B."/>
            <person name="Ades P.A."/>
            <person name="Gasser R.B."/>
            <person name="Taylor P.W.J."/>
        </authorList>
    </citation>
    <scope>NUCLEOTIDE SEQUENCE [LARGE SCALE GENOMIC DNA]</scope>
    <source>
        <strain evidence="2">BRIP57314</strain>
    </source>
</reference>
<dbReference type="Proteomes" id="UP000310108">
    <property type="component" value="Unassembled WGS sequence"/>
</dbReference>
<protein>
    <submittedName>
        <fullName evidence="2">Uncharacterized protein</fullName>
    </submittedName>
</protein>
<comment type="caution">
    <text evidence="2">The sequence shown here is derived from an EMBL/GenBank/DDBJ whole genome shotgun (WGS) entry which is preliminary data.</text>
</comment>
<dbReference type="EMBL" id="PJEX01000307">
    <property type="protein sequence ID" value="TKW51403.1"/>
    <property type="molecule type" value="Genomic_DNA"/>
</dbReference>
<evidence type="ECO:0000313" key="3">
    <source>
        <dbReference type="Proteomes" id="UP000310108"/>
    </source>
</evidence>
<accession>A0A4U6X8L2</accession>
<organism evidence="2 3">
    <name type="scientific">Colletotrichum tanaceti</name>
    <dbReference type="NCBI Taxonomy" id="1306861"/>
    <lineage>
        <taxon>Eukaryota</taxon>
        <taxon>Fungi</taxon>
        <taxon>Dikarya</taxon>
        <taxon>Ascomycota</taxon>
        <taxon>Pezizomycotina</taxon>
        <taxon>Sordariomycetes</taxon>
        <taxon>Hypocreomycetidae</taxon>
        <taxon>Glomerellales</taxon>
        <taxon>Glomerellaceae</taxon>
        <taxon>Colletotrichum</taxon>
        <taxon>Colletotrichum destructivum species complex</taxon>
    </lineage>
</organism>
<feature type="compositionally biased region" description="Basic residues" evidence="1">
    <location>
        <begin position="1"/>
        <end position="14"/>
    </location>
</feature>
<evidence type="ECO:0000256" key="1">
    <source>
        <dbReference type="SAM" id="MobiDB-lite"/>
    </source>
</evidence>
<keyword evidence="3" id="KW-1185">Reference proteome</keyword>
<feature type="region of interest" description="Disordered" evidence="1">
    <location>
        <begin position="1"/>
        <end position="25"/>
    </location>
</feature>
<gene>
    <name evidence="2" type="ORF">CTA1_4388</name>
</gene>
<name>A0A4U6X8L2_9PEZI</name>